<organism evidence="5 6">
    <name type="scientific">Rickettsia bellii str. RML Mogi</name>
    <dbReference type="NCBI Taxonomy" id="1359194"/>
    <lineage>
        <taxon>Bacteria</taxon>
        <taxon>Pseudomonadati</taxon>
        <taxon>Pseudomonadota</taxon>
        <taxon>Alphaproteobacteria</taxon>
        <taxon>Rickettsiales</taxon>
        <taxon>Rickettsiaceae</taxon>
        <taxon>Rickettsieae</taxon>
        <taxon>Rickettsia</taxon>
        <taxon>belli group</taxon>
    </lineage>
</organism>
<evidence type="ECO:0000256" key="1">
    <source>
        <dbReference type="ARBA" id="ARBA00022612"/>
    </source>
</evidence>
<proteinExistence type="predicted"/>
<dbReference type="PATRIC" id="fig|1359194.3.peg.926"/>
<gene>
    <name evidence="5" type="ORF">RBEMOGI_0918</name>
</gene>
<dbReference type="EMBL" id="LAOJ01000001">
    <property type="protein sequence ID" value="KJV92290.1"/>
    <property type="molecule type" value="Genomic_DNA"/>
</dbReference>
<dbReference type="Pfam" id="PF04586">
    <property type="entry name" value="Peptidase_S78"/>
    <property type="match status" value="1"/>
</dbReference>
<comment type="caution">
    <text evidence="5">The sequence shown here is derived from an EMBL/GenBank/DDBJ whole genome shotgun (WGS) entry which is preliminary data.</text>
</comment>
<feature type="domain" description="Prohead serine protease" evidence="4">
    <location>
        <begin position="14"/>
        <end position="152"/>
    </location>
</feature>
<sequence length="305" mass="35266">MKKIIYSNQTFDNIEIKSSTNSEVVITGYASVYNIADHHNDLIVKGAFANVVYQNIKFLWQHDSKKPIGIISHLIEDDHGLKMEAVINNKVKAGREAIELIKQGAIDGLSIGFYIKNSVFNDAKQRVITEADLLEISIVTFPANQSAKILYITKGQEVESNTEYSNQITELQEKVHNIQNILERPNNINIEDQEQKTAIRNFRHQIKFLENITLEPMEEDRWIEKLTVYAEIIPLCDNKFLALENISFGHVITEGYFLFKIRFIKNITTKMRIIFKEREFEIKQVINVEEKGKFLNIIALEIYVS</sequence>
<evidence type="ECO:0000259" key="4">
    <source>
        <dbReference type="Pfam" id="PF04586"/>
    </source>
</evidence>
<dbReference type="GO" id="GO:0008233">
    <property type="term" value="F:peptidase activity"/>
    <property type="evidence" value="ECO:0007669"/>
    <property type="project" value="UniProtKB-KW"/>
</dbReference>
<dbReference type="GO" id="GO:0006508">
    <property type="term" value="P:proteolysis"/>
    <property type="evidence" value="ECO:0007669"/>
    <property type="project" value="UniProtKB-KW"/>
</dbReference>
<evidence type="ECO:0000313" key="5">
    <source>
        <dbReference type="EMBL" id="KJV92290.1"/>
    </source>
</evidence>
<name>A0A0F3QI74_RICBE</name>
<dbReference type="AlphaFoldDB" id="A0A0F3QI74"/>
<dbReference type="InterPro" id="IPR038666">
    <property type="entry name" value="SSP1_head-tail_sf"/>
</dbReference>
<dbReference type="NCBIfam" id="TIGR01563">
    <property type="entry name" value="gp16_SPP1"/>
    <property type="match status" value="1"/>
</dbReference>
<keyword evidence="3 5" id="KW-0378">Hydrolase</keyword>
<dbReference type="RefSeq" id="WP_082068146.1">
    <property type="nucleotide sequence ID" value="NZ_LAOJ01000001.1"/>
</dbReference>
<dbReference type="EC" id="3.4.-.-" evidence="5"/>
<dbReference type="InterPro" id="IPR054613">
    <property type="entry name" value="Peptidase_S78_dom"/>
</dbReference>
<dbReference type="NCBIfam" id="TIGR01543">
    <property type="entry name" value="proheadase_HK97"/>
    <property type="match status" value="1"/>
</dbReference>
<evidence type="ECO:0000313" key="6">
    <source>
        <dbReference type="Proteomes" id="UP000033689"/>
    </source>
</evidence>
<dbReference type="Gene3D" id="2.40.10.270">
    <property type="entry name" value="Bacteriophage SPP1 head-tail adaptor protein"/>
    <property type="match status" value="1"/>
</dbReference>
<keyword evidence="1" id="KW-1188">Viral release from host cell</keyword>
<reference evidence="5 6" key="1">
    <citation type="submission" date="2015-02" db="EMBL/GenBank/DDBJ databases">
        <title>Genome Sequencing of Rickettsiales.</title>
        <authorList>
            <person name="Daugherty S.C."/>
            <person name="Su Q."/>
            <person name="Abolude K."/>
            <person name="Beier-Sexton M."/>
            <person name="Carlyon J.A."/>
            <person name="Carter R."/>
            <person name="Day N.P."/>
            <person name="Dumler S.J."/>
            <person name="Dyachenko V."/>
            <person name="Godinez A."/>
            <person name="Kurtti T.J."/>
            <person name="Lichay M."/>
            <person name="Mullins K.E."/>
            <person name="Ott S."/>
            <person name="Pappas-Brown V."/>
            <person name="Paris D.H."/>
            <person name="Patel P."/>
            <person name="Richards A.L."/>
            <person name="Sadzewicz L."/>
            <person name="Sears K."/>
            <person name="Seidman D."/>
            <person name="Sengamalay N."/>
            <person name="Stenos J."/>
            <person name="Tallon L.J."/>
            <person name="Vincent G."/>
            <person name="Fraser C.M."/>
            <person name="Munderloh U."/>
            <person name="Dunning-Hotopp J.C."/>
        </authorList>
    </citation>
    <scope>NUCLEOTIDE SEQUENCE [LARGE SCALE GENOMIC DNA]</scope>
    <source>
        <strain evidence="5 6">RML Mogi</strain>
    </source>
</reference>
<evidence type="ECO:0000256" key="2">
    <source>
        <dbReference type="ARBA" id="ARBA00022670"/>
    </source>
</evidence>
<dbReference type="SUPFAM" id="SSF50789">
    <property type="entry name" value="Herpes virus serine proteinase, assemblin"/>
    <property type="match status" value="1"/>
</dbReference>
<keyword evidence="2 5" id="KW-0645">Protease</keyword>
<evidence type="ECO:0000256" key="3">
    <source>
        <dbReference type="ARBA" id="ARBA00022801"/>
    </source>
</evidence>
<dbReference type="Pfam" id="PF05521">
    <property type="entry name" value="Phage_HCP"/>
    <property type="match status" value="1"/>
</dbReference>
<protein>
    <submittedName>
        <fullName evidence="5">Phage prohead protease, HK97 family</fullName>
        <ecNumber evidence="5">3.4.-.-</ecNumber>
    </submittedName>
</protein>
<dbReference type="InterPro" id="IPR008767">
    <property type="entry name" value="Phage_SPP1_head-tail_adaptor"/>
</dbReference>
<accession>A0A0F3QI74</accession>
<dbReference type="InterPro" id="IPR006433">
    <property type="entry name" value="Prohead_protease"/>
</dbReference>
<dbReference type="STRING" id="33990.A3306_03620"/>
<dbReference type="Proteomes" id="UP000033689">
    <property type="component" value="Unassembled WGS sequence"/>
</dbReference>